<keyword evidence="5" id="KW-0106">Calcium</keyword>
<keyword evidence="4" id="KW-0479">Metal-binding</keyword>
<keyword evidence="3" id="KW-1029">Fimbrium biogenesis</keyword>
<gene>
    <name evidence="8" type="ORF">FIM25_06730</name>
</gene>
<dbReference type="SUPFAM" id="SSF50998">
    <property type="entry name" value="Quinoprotein alcohol dehydrogenase-like"/>
    <property type="match status" value="1"/>
</dbReference>
<dbReference type="OrthoDB" id="7156875at2"/>
<dbReference type="InterPro" id="IPR008707">
    <property type="entry name" value="B-propeller_PilY1"/>
</dbReference>
<dbReference type="RefSeq" id="WP_139447592.1">
    <property type="nucleotide sequence ID" value="NZ_VDMB01000006.1"/>
</dbReference>
<name>A0A5Q4VDP2_9BACT</name>
<evidence type="ECO:0000313" key="8">
    <source>
        <dbReference type="EMBL" id="TYT75083.1"/>
    </source>
</evidence>
<evidence type="ECO:0000313" key="9">
    <source>
        <dbReference type="Proteomes" id="UP000321899"/>
    </source>
</evidence>
<dbReference type="EMBL" id="VDMB01000006">
    <property type="protein sequence ID" value="TYT75083.1"/>
    <property type="molecule type" value="Genomic_DNA"/>
</dbReference>
<organism evidence="8 9">
    <name type="scientific">Desulfobotulus mexicanus</name>
    <dbReference type="NCBI Taxonomy" id="2586642"/>
    <lineage>
        <taxon>Bacteria</taxon>
        <taxon>Pseudomonadati</taxon>
        <taxon>Thermodesulfobacteriota</taxon>
        <taxon>Desulfobacteria</taxon>
        <taxon>Desulfobacterales</taxon>
        <taxon>Desulfobacteraceae</taxon>
        <taxon>Desulfobotulus</taxon>
    </lineage>
</organism>
<protein>
    <submittedName>
        <fullName evidence="8">PQQ-binding-like beta-propeller repeat protein</fullName>
    </submittedName>
</protein>
<keyword evidence="9" id="KW-1185">Reference proteome</keyword>
<proteinExistence type="inferred from homology"/>
<comment type="caution">
    <text evidence="8">The sequence shown here is derived from an EMBL/GenBank/DDBJ whole genome shotgun (WGS) entry which is preliminary data.</text>
</comment>
<dbReference type="GO" id="GO:0009289">
    <property type="term" value="C:pilus"/>
    <property type="evidence" value="ECO:0007669"/>
    <property type="project" value="UniProtKB-SubCell"/>
</dbReference>
<comment type="subcellular location">
    <subcellularLocation>
        <location evidence="1">Fimbrium</location>
    </subcellularLocation>
</comment>
<keyword evidence="6" id="KW-0281">Fimbrium</keyword>
<sequence>MAVKQTMWKKACTVFALFILSGIFWSARAVEISDQPILNIIKPPPANIMFLIDNSQTMNFEILMEGTRRRGLFYRDSDPFNVWGYAYLFGNDTFNVDEDIDSLHDVLESSRKRYLRKRAYESKRYWETRCNGYNRLYYNPFANYFPWIATKEYPDLKDADLLNPKLNPIGSASVSMKEEYIRIRSIGNDMKLDDDMADRSGTWSRSGLYDDRDGFTNLIFNGAYHASNDTSAKIIYPFELRETGEYEIKVFWPRFPRVDGSYVSKGNVRVRILDHAKNSLKNKEVGQGEDPVEGIAVEQNRRSKKFTVTIPEISSHGPDLYVELSHPGGNSWIVADHVEVKKKNQDSRISISNAHYVVFDDVNGNTRVDEGERLFLVNFAWGDFGGGEELYRQIYELPGGARVRDRRLETGSLKAMEPSALPDGLRRLYDLGYTDEGATDDGENANYITPESDLQNFTNWFQYYRTKLLATKAAISNSIHDLNNVNIGYHTIHKDVTQHLLRVNNKGDASTIIVDDRDGAGQYEESGRLWTDSNAAVDYNSNSRYTSTIGDATARWHADVPVPAQYDVYVRWSQYDFLSIIPGIRDNRAEYRVGVRSQKEGTISWGSKRVVNQNGSRKISRRDGDNIGPPNRWNLLTTITVDNVHDDKEVVVEVKRGSWLATRPTSADAIRLVRRDVDSSKEDNTETLLNLLYKIKVEMSLNKPLRSGLETIGLYYHADKNPSDRDLSTPNCPRAYESEEKGGGCQQAFVIMTTDGLWTATDSPVYGKNLGEIAKYFYETDLGPDLSDLVPVNMYDDNRKQHMVTYAMAFGNAGNIDPDSYRHWESDTPPNWPSGSEASWGDKEKMDDLFHATVQGKGLYLNAATPATMIFALREIIEDIIKRTQATGASLAVNGYRLREGTNIYQTEYYPKNWLGDLSARSLRMVNARVQIGDKKWSAAAQLNKMGTDRRSLITRSGSASFSFWPRTLPDDLKNDLVSDMHLSPAPTAADIVSYVRGEDKAGFRQRKAGHEGAQEEHYMTGDFVHSAPVYHRGLVYAGSNGGMLHAFDASTGDEVFGYIPSFVHSNLWELMRPDYMDNHRYFVDGPISIRTLVDDGGLKDVLVGGLRKGGKGYYGLTLRDSKGSWEVKRGSTENDLVDKLSPWEFPAKEDRPDNDMGYSFSSAAIVKSNLTDHPWIAIFGNGYNATSGEAVLIIVNALTGEKIRKIKTGASGGNGLSTPAVVDMDNNGTADWVYAGDLKGNLWKFDISSGRKDLWDVYFKSGTESKPLFTGRGGSWSGDGSNLTHAQPVTTKPGIARHCSGVGYMVVWGTGKYLHESDISDFDQQTLYGVWDHGLNRGSASNRASGWLGELKRSDVKNEDGVILFGLDGSTFHLVEQRVRVSSHSHRDGEIHGATGPGNNVFAESHTDHKQSYAFKKDSNDKLIVPLELKENSPVGWFFDLPDMGERMVQDAVIHGSHVFASSFVPEGSVSSCDSGGYSWLNALQSCSGRAVKVVFDVDGDGKLEGARKNKEGEWEHNDGLVAGDEAYVVSRTRVEGMMFTPAVVSGEDVDVIVYPTSDNELPEAKTVIKEGDGLFYWRLR</sequence>
<reference evidence="8 9" key="1">
    <citation type="submission" date="2019-06" db="EMBL/GenBank/DDBJ databases">
        <title>Desulfobotulus mexicanus sp. nov., a novel sulfate-reducing bacterium isolated from the sediment of an alkaline crater lake in Mexico.</title>
        <authorList>
            <person name="Hirschler-Rea A."/>
        </authorList>
    </citation>
    <scope>NUCLEOTIDE SEQUENCE [LARGE SCALE GENOMIC DNA]</scope>
    <source>
        <strain evidence="8 9">PAR22N</strain>
    </source>
</reference>
<dbReference type="GO" id="GO:0046872">
    <property type="term" value="F:metal ion binding"/>
    <property type="evidence" value="ECO:0007669"/>
    <property type="project" value="UniProtKB-KW"/>
</dbReference>
<evidence type="ECO:0000259" key="7">
    <source>
        <dbReference type="Pfam" id="PF05567"/>
    </source>
</evidence>
<accession>A0A5Q4VDP2</accession>
<evidence type="ECO:0000256" key="2">
    <source>
        <dbReference type="ARBA" id="ARBA00008387"/>
    </source>
</evidence>
<evidence type="ECO:0000256" key="4">
    <source>
        <dbReference type="ARBA" id="ARBA00022723"/>
    </source>
</evidence>
<evidence type="ECO:0000256" key="5">
    <source>
        <dbReference type="ARBA" id="ARBA00022837"/>
    </source>
</evidence>
<evidence type="ECO:0000256" key="1">
    <source>
        <dbReference type="ARBA" id="ARBA00004561"/>
    </source>
</evidence>
<dbReference type="InterPro" id="IPR011047">
    <property type="entry name" value="Quinoprotein_ADH-like_sf"/>
</dbReference>
<evidence type="ECO:0000256" key="3">
    <source>
        <dbReference type="ARBA" id="ARBA00022558"/>
    </source>
</evidence>
<dbReference type="InterPro" id="IPR015943">
    <property type="entry name" value="WD40/YVTN_repeat-like_dom_sf"/>
</dbReference>
<evidence type="ECO:0000256" key="6">
    <source>
        <dbReference type="ARBA" id="ARBA00023263"/>
    </source>
</evidence>
<dbReference type="Proteomes" id="UP000321899">
    <property type="component" value="Unassembled WGS sequence"/>
</dbReference>
<feature type="domain" description="PilY1 beta-propeller" evidence="7">
    <location>
        <begin position="1035"/>
        <end position="1353"/>
    </location>
</feature>
<dbReference type="Pfam" id="PF05567">
    <property type="entry name" value="T4P_PilY1"/>
    <property type="match status" value="1"/>
</dbReference>
<dbReference type="Gene3D" id="2.130.10.10">
    <property type="entry name" value="YVTN repeat-like/Quinoprotein amine dehydrogenase"/>
    <property type="match status" value="1"/>
</dbReference>
<comment type="similarity">
    <text evidence="2">Belongs to the PilY1 family.</text>
</comment>